<dbReference type="SUPFAM" id="SSF52540">
    <property type="entry name" value="P-loop containing nucleoside triphosphate hydrolases"/>
    <property type="match status" value="1"/>
</dbReference>
<evidence type="ECO:0000313" key="2">
    <source>
        <dbReference type="EMBL" id="KAE8968139.1"/>
    </source>
</evidence>
<dbReference type="OrthoDB" id="127145at2759"/>
<dbReference type="EMBL" id="QXFU01004618">
    <property type="protein sequence ID" value="KAE8967880.1"/>
    <property type="molecule type" value="Genomic_DNA"/>
</dbReference>
<reference evidence="3 4" key="1">
    <citation type="submission" date="2018-09" db="EMBL/GenBank/DDBJ databases">
        <title>Genomic investigation of the strawberry pathogen Phytophthora fragariae indicates pathogenicity is determined by transcriptional variation in three key races.</title>
        <authorList>
            <person name="Adams T.M."/>
            <person name="Armitage A.D."/>
            <person name="Sobczyk M.K."/>
            <person name="Bates H.J."/>
            <person name="Dunwell J.M."/>
            <person name="Nellist C.F."/>
            <person name="Harrison R.J."/>
        </authorList>
    </citation>
    <scope>NUCLEOTIDE SEQUENCE [LARGE SCALE GENOMIC DNA]</scope>
    <source>
        <strain evidence="2 3">SCRP249</strain>
        <strain evidence="1 4">SCRP324</strain>
    </source>
</reference>
<dbReference type="AlphaFoldDB" id="A0A6A3HEP6"/>
<dbReference type="Gene3D" id="3.40.50.300">
    <property type="entry name" value="P-loop containing nucleotide triphosphate hydrolases"/>
    <property type="match status" value="1"/>
</dbReference>
<name>A0A6A3HEP6_9STRA</name>
<sequence>MGGGRIVKTAAELENEVTKLAHTLDLEQVADVEIDKGLELIEEVHKYLERMDVGSCKGCIAVLGTTGVGKSTLVSLLFGEGRLLVHHENEYSRVLVAEKPLAGVDIHSGSSSKTLLPGVIRTRIGDEDVVVFDMPGSHDTRGPFAELVVHSILKWMLAKHEQMKFLLVATPPQQRPQGIGLANTINRVYDGSSNAVLVYMKCDADFEPGSTTILEGIETEKRKIPAFALLKPAKSDREGLDYSSKYQVAKRVILKQLVAPVSSIDVFEGSVPESAQLLLQNFCKRSIAKARHAISQEFLRAYRPDRLRRSFDEISALLDALVSQQGLGFDAVAQLFELMLPRFFQIHNLNSVSKAAKRLRLMERWTGGSLVICKEEWLTEECRV</sequence>
<dbReference type="InterPro" id="IPR027417">
    <property type="entry name" value="P-loop_NTPase"/>
</dbReference>
<organism evidence="1 4">
    <name type="scientific">Phytophthora rubi</name>
    <dbReference type="NCBI Taxonomy" id="129364"/>
    <lineage>
        <taxon>Eukaryota</taxon>
        <taxon>Sar</taxon>
        <taxon>Stramenopiles</taxon>
        <taxon>Oomycota</taxon>
        <taxon>Peronosporomycetes</taxon>
        <taxon>Peronosporales</taxon>
        <taxon>Peronosporaceae</taxon>
        <taxon>Phytophthora</taxon>
    </lineage>
</organism>
<dbReference type="Proteomes" id="UP000435112">
    <property type="component" value="Unassembled WGS sequence"/>
</dbReference>
<evidence type="ECO:0000313" key="3">
    <source>
        <dbReference type="Proteomes" id="UP000429607"/>
    </source>
</evidence>
<evidence type="ECO:0000313" key="4">
    <source>
        <dbReference type="Proteomes" id="UP000435112"/>
    </source>
</evidence>
<dbReference type="Proteomes" id="UP000429607">
    <property type="component" value="Unassembled WGS sequence"/>
</dbReference>
<accession>A0A6A3HEP6</accession>
<evidence type="ECO:0000313" key="1">
    <source>
        <dbReference type="EMBL" id="KAE8967880.1"/>
    </source>
</evidence>
<gene>
    <name evidence="2" type="ORF">PR001_g27884</name>
    <name evidence="1" type="ORF">PR002_g27923</name>
</gene>
<dbReference type="EMBL" id="QXFV01004722">
    <property type="protein sequence ID" value="KAE8968139.1"/>
    <property type="molecule type" value="Genomic_DNA"/>
</dbReference>
<comment type="caution">
    <text evidence="1">The sequence shown here is derived from an EMBL/GenBank/DDBJ whole genome shotgun (WGS) entry which is preliminary data.</text>
</comment>
<protein>
    <submittedName>
        <fullName evidence="1">Uncharacterized protein</fullName>
    </submittedName>
</protein>
<proteinExistence type="predicted"/>